<dbReference type="OrthoDB" id="6057630at2759"/>
<evidence type="ECO:0000256" key="4">
    <source>
        <dbReference type="ARBA" id="ARBA00023040"/>
    </source>
</evidence>
<comment type="subcellular location">
    <subcellularLocation>
        <location evidence="1">Membrane</location>
        <topology evidence="1">Multi-pass membrane protein</topology>
    </subcellularLocation>
</comment>
<evidence type="ECO:0000256" key="2">
    <source>
        <dbReference type="ARBA" id="ARBA00022692"/>
    </source>
</evidence>
<evidence type="ECO:0000256" key="6">
    <source>
        <dbReference type="ARBA" id="ARBA00023170"/>
    </source>
</evidence>
<accession>A0A8B6FRV8</accession>
<keyword evidence="5 8" id="KW-0472">Membrane</keyword>
<proteinExistence type="predicted"/>
<evidence type="ECO:0000313" key="11">
    <source>
        <dbReference type="Proteomes" id="UP000596742"/>
    </source>
</evidence>
<dbReference type="PROSITE" id="PS00237">
    <property type="entry name" value="G_PROTEIN_RECEP_F1_1"/>
    <property type="match status" value="1"/>
</dbReference>
<keyword evidence="7" id="KW-0807">Transducer</keyword>
<dbReference type="EMBL" id="UYJE01007205">
    <property type="protein sequence ID" value="VDI52658.1"/>
    <property type="molecule type" value="Genomic_DNA"/>
</dbReference>
<dbReference type="CDD" id="cd00637">
    <property type="entry name" value="7tm_classA_rhodopsin-like"/>
    <property type="match status" value="1"/>
</dbReference>
<keyword evidence="6" id="KW-0675">Receptor</keyword>
<evidence type="ECO:0000313" key="10">
    <source>
        <dbReference type="EMBL" id="VDI52658.1"/>
    </source>
</evidence>
<evidence type="ECO:0000256" key="1">
    <source>
        <dbReference type="ARBA" id="ARBA00004141"/>
    </source>
</evidence>
<gene>
    <name evidence="10" type="ORF">MGAL_10B003288</name>
</gene>
<dbReference type="InterPro" id="IPR017452">
    <property type="entry name" value="GPCR_Rhodpsn_7TM"/>
</dbReference>
<reference evidence="10" key="1">
    <citation type="submission" date="2018-11" db="EMBL/GenBank/DDBJ databases">
        <authorList>
            <person name="Alioto T."/>
            <person name="Alioto T."/>
        </authorList>
    </citation>
    <scope>NUCLEOTIDE SEQUENCE</scope>
</reference>
<dbReference type="PANTHER" id="PTHR24238:SF57">
    <property type="entry name" value="G-PROTEIN COUPLED RECEPTOR 83"/>
    <property type="match status" value="1"/>
</dbReference>
<dbReference type="Gene3D" id="1.20.1070.10">
    <property type="entry name" value="Rhodopsin 7-helix transmembrane proteins"/>
    <property type="match status" value="1"/>
</dbReference>
<keyword evidence="3 8" id="KW-1133">Transmembrane helix</keyword>
<dbReference type="PANTHER" id="PTHR24238">
    <property type="entry name" value="G-PROTEIN COUPLED RECEPTOR"/>
    <property type="match status" value="1"/>
</dbReference>
<dbReference type="GO" id="GO:0005886">
    <property type="term" value="C:plasma membrane"/>
    <property type="evidence" value="ECO:0007669"/>
    <property type="project" value="TreeGrafter"/>
</dbReference>
<feature type="transmembrane region" description="Helical" evidence="8">
    <location>
        <begin position="191"/>
        <end position="213"/>
    </location>
</feature>
<feature type="transmembrane region" description="Helical" evidence="8">
    <location>
        <begin position="151"/>
        <end position="179"/>
    </location>
</feature>
<dbReference type="PROSITE" id="PS50262">
    <property type="entry name" value="G_PROTEIN_RECEP_F1_2"/>
    <property type="match status" value="1"/>
</dbReference>
<comment type="caution">
    <text evidence="10">The sequence shown here is derived from an EMBL/GenBank/DDBJ whole genome shotgun (WGS) entry which is preliminary data.</text>
</comment>
<dbReference type="GO" id="GO:0008188">
    <property type="term" value="F:neuropeptide receptor activity"/>
    <property type="evidence" value="ECO:0007669"/>
    <property type="project" value="TreeGrafter"/>
</dbReference>
<organism evidence="10 11">
    <name type="scientific">Mytilus galloprovincialis</name>
    <name type="common">Mediterranean mussel</name>
    <dbReference type="NCBI Taxonomy" id="29158"/>
    <lineage>
        <taxon>Eukaryota</taxon>
        <taxon>Metazoa</taxon>
        <taxon>Spiralia</taxon>
        <taxon>Lophotrochozoa</taxon>
        <taxon>Mollusca</taxon>
        <taxon>Bivalvia</taxon>
        <taxon>Autobranchia</taxon>
        <taxon>Pteriomorphia</taxon>
        <taxon>Mytilida</taxon>
        <taxon>Mytiloidea</taxon>
        <taxon>Mytilidae</taxon>
        <taxon>Mytilinae</taxon>
        <taxon>Mytilus</taxon>
    </lineage>
</organism>
<keyword evidence="2 8" id="KW-0812">Transmembrane</keyword>
<feature type="domain" description="G-protein coupled receptors family 1 profile" evidence="9">
    <location>
        <begin position="1"/>
        <end position="211"/>
    </location>
</feature>
<evidence type="ECO:0000256" key="3">
    <source>
        <dbReference type="ARBA" id="ARBA00022989"/>
    </source>
</evidence>
<evidence type="ECO:0000256" key="5">
    <source>
        <dbReference type="ARBA" id="ARBA00023136"/>
    </source>
</evidence>
<protein>
    <recommendedName>
        <fullName evidence="9">G-protein coupled receptors family 1 profile domain-containing protein</fullName>
    </recommendedName>
</protein>
<dbReference type="AlphaFoldDB" id="A0A8B6FRV8"/>
<dbReference type="SUPFAM" id="SSF81321">
    <property type="entry name" value="Family A G protein-coupled receptor-like"/>
    <property type="match status" value="1"/>
</dbReference>
<sequence length="230" mass="26386">MAIASTLLLVSIAIERFRKIRYPLKERLSATAVKGLCIGSLVGAAVLSWPAPIIWGLGTVETGIPGFQGKRCFTEDRFQNYNTNYQGIYNACLILFYFIVSATLMVMYIYIGIKIHTQYERDSSRRDSLQPGTFNCKESIKSNKNNTRKSTITLCVVTFTYVLSALPHHMLSFFIFLIPDFDCSLSLIGSQLYYTFVWSYFFNSVVNPFIYGIRDRKFRLAVKNIYKRKC</sequence>
<keyword evidence="4" id="KW-0297">G-protein coupled receptor</keyword>
<evidence type="ECO:0000256" key="8">
    <source>
        <dbReference type="SAM" id="Phobius"/>
    </source>
</evidence>
<keyword evidence="11" id="KW-1185">Reference proteome</keyword>
<name>A0A8B6FRV8_MYTGA</name>
<evidence type="ECO:0000256" key="7">
    <source>
        <dbReference type="ARBA" id="ARBA00023224"/>
    </source>
</evidence>
<feature type="transmembrane region" description="Helical" evidence="8">
    <location>
        <begin position="88"/>
        <end position="111"/>
    </location>
</feature>
<dbReference type="Pfam" id="PF00001">
    <property type="entry name" value="7tm_1"/>
    <property type="match status" value="1"/>
</dbReference>
<evidence type="ECO:0000259" key="9">
    <source>
        <dbReference type="PROSITE" id="PS50262"/>
    </source>
</evidence>
<dbReference type="Proteomes" id="UP000596742">
    <property type="component" value="Unassembled WGS sequence"/>
</dbReference>
<dbReference type="InterPro" id="IPR000276">
    <property type="entry name" value="GPCR_Rhodpsn"/>
</dbReference>